<feature type="region of interest" description="Disordered" evidence="1">
    <location>
        <begin position="24"/>
        <end position="46"/>
    </location>
</feature>
<accession>A0A8S9IVG4</accession>
<gene>
    <name evidence="2" type="ORF">F2Q70_00005009</name>
</gene>
<reference evidence="2" key="1">
    <citation type="submission" date="2019-12" db="EMBL/GenBank/DDBJ databases">
        <title>Genome sequencing and annotation of Brassica cretica.</title>
        <authorList>
            <person name="Studholme D.J."/>
            <person name="Sarris P.F."/>
        </authorList>
    </citation>
    <scope>NUCLEOTIDE SEQUENCE</scope>
    <source>
        <strain evidence="2">PFS-102/07</strain>
        <tissue evidence="2">Leaf</tissue>
    </source>
</reference>
<feature type="compositionally biased region" description="Polar residues" evidence="1">
    <location>
        <begin position="25"/>
        <end position="38"/>
    </location>
</feature>
<name>A0A8S9IVG4_BRACR</name>
<dbReference type="AlphaFoldDB" id="A0A8S9IVG4"/>
<dbReference type="EMBL" id="QGKY02001015">
    <property type="protein sequence ID" value="KAF2572847.1"/>
    <property type="molecule type" value="Genomic_DNA"/>
</dbReference>
<evidence type="ECO:0000313" key="2">
    <source>
        <dbReference type="EMBL" id="KAF2572847.1"/>
    </source>
</evidence>
<organism evidence="2">
    <name type="scientific">Brassica cretica</name>
    <name type="common">Mustard</name>
    <dbReference type="NCBI Taxonomy" id="69181"/>
    <lineage>
        <taxon>Eukaryota</taxon>
        <taxon>Viridiplantae</taxon>
        <taxon>Streptophyta</taxon>
        <taxon>Embryophyta</taxon>
        <taxon>Tracheophyta</taxon>
        <taxon>Spermatophyta</taxon>
        <taxon>Magnoliopsida</taxon>
        <taxon>eudicotyledons</taxon>
        <taxon>Gunneridae</taxon>
        <taxon>Pentapetalae</taxon>
        <taxon>rosids</taxon>
        <taxon>malvids</taxon>
        <taxon>Brassicales</taxon>
        <taxon>Brassicaceae</taxon>
        <taxon>Brassiceae</taxon>
        <taxon>Brassica</taxon>
    </lineage>
</organism>
<protein>
    <submittedName>
        <fullName evidence="2">Uncharacterized protein</fullName>
    </submittedName>
</protein>
<sequence>MTKIKILTKTINFEEVREKFLPAVSKQQVTPTKTSPGSTPDHRRRVSQGFPCAAMESTLFNSNPRAKKLEVIHHEAQYLVATLDV</sequence>
<comment type="caution">
    <text evidence="2">The sequence shown here is derived from an EMBL/GenBank/DDBJ whole genome shotgun (WGS) entry which is preliminary data.</text>
</comment>
<evidence type="ECO:0000256" key="1">
    <source>
        <dbReference type="SAM" id="MobiDB-lite"/>
    </source>
</evidence>
<proteinExistence type="predicted"/>